<dbReference type="AlphaFoldDB" id="A0A0U3H8Z3"/>
<dbReference type="InterPro" id="IPR018164">
    <property type="entry name" value="Ala-tRNA-synth_IIc_N"/>
</dbReference>
<dbReference type="NCBIfam" id="TIGR00344">
    <property type="entry name" value="alaS"/>
    <property type="match status" value="1"/>
</dbReference>
<dbReference type="GeneID" id="78441798"/>
<dbReference type="InterPro" id="IPR022429">
    <property type="entry name" value="Ala-tRNA_lgiase_arc"/>
</dbReference>
<dbReference type="GO" id="GO:0004813">
    <property type="term" value="F:alanine-tRNA ligase activity"/>
    <property type="evidence" value="ECO:0007669"/>
    <property type="project" value="UniProtKB-UniRule"/>
</dbReference>
<dbReference type="InterPro" id="IPR018163">
    <property type="entry name" value="Thr/Ala-tRNA-synth_IIc_edit"/>
</dbReference>
<dbReference type="GO" id="GO:0008270">
    <property type="term" value="F:zinc ion binding"/>
    <property type="evidence" value="ECO:0007669"/>
    <property type="project" value="UniProtKB-UniRule"/>
</dbReference>
<evidence type="ECO:0000259" key="14">
    <source>
        <dbReference type="PROSITE" id="PS50860"/>
    </source>
</evidence>
<keyword evidence="10 12" id="KW-0648">Protein biosynthesis</keyword>
<feature type="binding site" evidence="12">
    <location>
        <position position="606"/>
    </location>
    <ligand>
        <name>Zn(2+)</name>
        <dbReference type="ChEBI" id="CHEBI:29105"/>
    </ligand>
</feature>
<evidence type="ECO:0000256" key="13">
    <source>
        <dbReference type="SAM" id="Coils"/>
    </source>
</evidence>
<comment type="cofactor">
    <cofactor evidence="12">
        <name>Zn(2+)</name>
        <dbReference type="ChEBI" id="CHEBI:29105"/>
    </cofactor>
    <text evidence="12">Binds 1 zinc ion per subunit.</text>
</comment>
<dbReference type="InterPro" id="IPR045864">
    <property type="entry name" value="aa-tRNA-synth_II/BPL/LPL"/>
</dbReference>
<accession>A0A0U3H8Z3</accession>
<dbReference type="Proteomes" id="UP000060043">
    <property type="component" value="Chromosome"/>
</dbReference>
<dbReference type="InterPro" id="IPR002318">
    <property type="entry name" value="Ala-tRNA-lgiase_IIc"/>
</dbReference>
<dbReference type="GeneID" id="14551950"/>
<comment type="catalytic activity">
    <reaction evidence="12">
        <text>tRNA(Ala) + L-alanine + ATP = L-alanyl-tRNA(Ala) + AMP + diphosphate</text>
        <dbReference type="Rhea" id="RHEA:12540"/>
        <dbReference type="Rhea" id="RHEA-COMP:9657"/>
        <dbReference type="Rhea" id="RHEA-COMP:9923"/>
        <dbReference type="ChEBI" id="CHEBI:30616"/>
        <dbReference type="ChEBI" id="CHEBI:33019"/>
        <dbReference type="ChEBI" id="CHEBI:57972"/>
        <dbReference type="ChEBI" id="CHEBI:78442"/>
        <dbReference type="ChEBI" id="CHEBI:78497"/>
        <dbReference type="ChEBI" id="CHEBI:456215"/>
        <dbReference type="EC" id="6.1.1.7"/>
    </reaction>
</comment>
<dbReference type="GO" id="GO:0000049">
    <property type="term" value="F:tRNA binding"/>
    <property type="evidence" value="ECO:0007669"/>
    <property type="project" value="UniProtKB-KW"/>
</dbReference>
<evidence type="ECO:0000313" key="17">
    <source>
        <dbReference type="Proteomes" id="UP000060043"/>
    </source>
</evidence>
<dbReference type="EMBL" id="CP013695">
    <property type="protein sequence ID" value="ALU31095.1"/>
    <property type="molecule type" value="Genomic_DNA"/>
</dbReference>
<keyword evidence="2 12" id="KW-0963">Cytoplasm</keyword>
<dbReference type="InterPro" id="IPR018162">
    <property type="entry name" value="Ala-tRNA-ligase_IIc_anticod-bd"/>
</dbReference>
<dbReference type="InterPro" id="IPR018165">
    <property type="entry name" value="Ala-tRNA-synth_IIc_core"/>
</dbReference>
<dbReference type="Gene3D" id="3.30.980.10">
    <property type="entry name" value="Threonyl-trna Synthetase, Chain A, domain 2"/>
    <property type="match status" value="1"/>
</dbReference>
<protein>
    <recommendedName>
        <fullName evidence="12">Alanine--tRNA ligase</fullName>
        <ecNumber evidence="12">6.1.1.7</ecNumber>
    </recommendedName>
    <alternativeName>
        <fullName evidence="12">Alanyl-tRNA synthetase</fullName>
        <shortName evidence="12">AlaRS</shortName>
    </alternativeName>
</protein>
<dbReference type="Pfam" id="PF07973">
    <property type="entry name" value="tRNA_SAD"/>
    <property type="match status" value="1"/>
</dbReference>
<name>A0A0U3H8Z3_9CREN</name>
<dbReference type="PRINTS" id="PR00980">
    <property type="entry name" value="TRNASYNTHALA"/>
</dbReference>
<dbReference type="SUPFAM" id="SSF55681">
    <property type="entry name" value="Class II aaRS and biotin synthetases"/>
    <property type="match status" value="1"/>
</dbReference>
<keyword evidence="11 12" id="KW-0030">Aminoacyl-tRNA synthetase</keyword>
<evidence type="ECO:0000256" key="7">
    <source>
        <dbReference type="ARBA" id="ARBA00022833"/>
    </source>
</evidence>
<dbReference type="EC" id="6.1.1.7" evidence="12"/>
<dbReference type="PROSITE" id="PS50860">
    <property type="entry name" value="AA_TRNA_LIGASE_II_ALA"/>
    <property type="match status" value="1"/>
</dbReference>
<sequence length="907" mass="103899">MVKANENEYRLNFFLSRGYERKICRSCSTPFWTLDKSKENCSDVPCTDYYFFDIKIKSPPLTVRESREKFLRFFEKRGHTIVPPKPVVAKWRDDLYLTIASIVDFQPFVTSGLAKPPANPLVVSQPCIRLEDVDNVGITFGRHLTTFEMAAHHAFNYPDKQIYWKDETVAFAKEFFTEELGIPEDQLNFKESWWEGGGNAGPCFEVTVGGLELATLVFMQYEIRGQDYVPLKLKIVDTGYGVERIAWFTQRTPTAFHAIYGNLVSSFYKKIGVGEVNNELLKAAAIYAGRIDPDIKETITAHREHLAKQLGLDLKYVNEELTRAARVFQVLDHTKTIALMLADGLVPSNSGEGYLGRLLIRRALRVLRLLGSDVKLHELIKDQIDYWKEDFPQMLKNKDYIVDAVINEEEKYNDTISKIPSILSTLSKKSKVDLDELINIYDSNGISPDLILDEARKRNININVEIPHNFYSIVAKKHQNALVRENRKDKIPKEVIDEINNKKIEPTVPLYYKDQYLRTFNAKVLLNYKNFLVLDQTTFYPEGGGQIGDTGIIRSIEGNKQAKVIDTQKYKGVIVHILDKDSPFIQGEQVYGEIDWQRRYRIMKHHTVTHVILSATRRVLGEHAWQAGAEKTEYKGRLDVTHYKLPTEEEIRKIEDFANYIINDRRKVRPLYIERTEAEMKYGVSIYAGGIPEGSEIRLIEIENWDIEGCGGTHLINTGEIGGVKIVNVEKLQDGVIRLEYVAGDMVSNYARQQDEKLNEISKLLNSPVSQINVRLKKHLEEYENLQNLLDKYRKIVLDRIQEIAERISVNGITIYILRDFIDEQLIKEVMRKITSNNQNIVISIRGKDTKNVEIATSKDIKVDKIVDELRKIGGRGGGKGTYGSVSITVEEEKIIDTIRSAITNGV</sequence>
<comment type="domain">
    <text evidence="12">Consists of three domains; the N-terminal catalytic domain, the editing domain and the C-terminal C-Ala domain. The editing domain removes incorrectly charged amino acids, while the C-Ala domain, along with tRNA(Ala), serves as a bridge to cooperatively bring together the editing and aminoacylation centers thus stimulating deacylation of misacylated tRNAs.</text>
</comment>
<keyword evidence="3 12" id="KW-0820">tRNA-binding</keyword>
<dbReference type="Proteomes" id="UP000065473">
    <property type="component" value="Chromosome"/>
</dbReference>
<dbReference type="NCBIfam" id="TIGR03683">
    <property type="entry name" value="A-tRNA_syn_arch"/>
    <property type="match status" value="1"/>
</dbReference>
<dbReference type="STRING" id="1435377.SUSAZ_06905"/>
<gene>
    <name evidence="12" type="primary">alaS</name>
    <name evidence="15" type="ORF">ATY89_10765</name>
    <name evidence="16" type="ORF">ATZ20_02320</name>
</gene>
<dbReference type="GO" id="GO:0006419">
    <property type="term" value="P:alanyl-tRNA aminoacylation"/>
    <property type="evidence" value="ECO:0007669"/>
    <property type="project" value="UniProtKB-UniRule"/>
</dbReference>
<dbReference type="GO" id="GO:0005737">
    <property type="term" value="C:cytoplasm"/>
    <property type="evidence" value="ECO:0007669"/>
    <property type="project" value="UniProtKB-SubCell"/>
</dbReference>
<evidence type="ECO:0000256" key="3">
    <source>
        <dbReference type="ARBA" id="ARBA00022555"/>
    </source>
</evidence>
<dbReference type="InterPro" id="IPR050058">
    <property type="entry name" value="Ala-tRNA_ligase"/>
</dbReference>
<evidence type="ECO:0000256" key="6">
    <source>
        <dbReference type="ARBA" id="ARBA00022741"/>
    </source>
</evidence>
<keyword evidence="5 12" id="KW-0479">Metal-binding</keyword>
<proteinExistence type="inferred from homology"/>
<keyword evidence="4 12" id="KW-0436">Ligase</keyword>
<dbReference type="FunFam" id="3.30.930.10:FF:000056">
    <property type="entry name" value="Alanine--tRNA ligase"/>
    <property type="match status" value="1"/>
</dbReference>
<dbReference type="InterPro" id="IPR012947">
    <property type="entry name" value="tRNA_SAD"/>
</dbReference>
<evidence type="ECO:0000256" key="9">
    <source>
        <dbReference type="ARBA" id="ARBA00022884"/>
    </source>
</evidence>
<keyword evidence="8 12" id="KW-0067">ATP-binding</keyword>
<evidence type="ECO:0000256" key="1">
    <source>
        <dbReference type="ARBA" id="ARBA00008226"/>
    </source>
</evidence>
<dbReference type="HAMAP" id="MF_00036_A">
    <property type="entry name" value="Ala_tRNA_synth_A"/>
    <property type="match status" value="1"/>
</dbReference>
<dbReference type="RefSeq" id="WP_011278278.1">
    <property type="nucleotide sequence ID" value="NZ_BHWZ01000003.1"/>
</dbReference>
<dbReference type="Gene3D" id="3.30.930.10">
    <property type="entry name" value="Bira Bifunctional Protein, Domain 2"/>
    <property type="match status" value="1"/>
</dbReference>
<comment type="function">
    <text evidence="12">Catalyzes the attachment of alanine to tRNA(Ala) in a two-step reaction: alanine is first activated by ATP to form Ala-AMP and then transferred to the acceptor end of tRNA(Ala). Also edits incorrectly charged Ser-tRNA(Ala) and Gly-tRNA(Ala) via its editing domain.</text>
</comment>
<dbReference type="GO" id="GO:0005524">
    <property type="term" value="F:ATP binding"/>
    <property type="evidence" value="ECO:0007669"/>
    <property type="project" value="UniProtKB-UniRule"/>
</dbReference>
<dbReference type="SUPFAM" id="SSF55186">
    <property type="entry name" value="ThrRS/AlaRS common domain"/>
    <property type="match status" value="1"/>
</dbReference>
<keyword evidence="9 12" id="KW-0694">RNA-binding</keyword>
<reference evidence="17 18" key="1">
    <citation type="submission" date="2015-12" db="EMBL/GenBank/DDBJ databases">
        <title>A stable core within a dynamic pangenome in Sulfolobus acidocaldarius.</title>
        <authorList>
            <person name="Anderson R."/>
            <person name="Kouris A."/>
            <person name="Seward C."/>
            <person name="Campbell K."/>
            <person name="Whitaker R."/>
        </authorList>
    </citation>
    <scope>NUCLEOTIDE SEQUENCE [LARGE SCALE GENOMIC DNA]</scope>
    <source>
        <strain evidence="15 18">GG12-C01-09</strain>
        <strain evidence="16 17">NG05B_CO5_07</strain>
    </source>
</reference>
<dbReference type="Gene3D" id="2.40.30.130">
    <property type="match status" value="1"/>
</dbReference>
<dbReference type="PANTHER" id="PTHR11777">
    <property type="entry name" value="ALANYL-TRNA SYNTHETASE"/>
    <property type="match status" value="1"/>
</dbReference>
<evidence type="ECO:0000313" key="18">
    <source>
        <dbReference type="Proteomes" id="UP000065473"/>
    </source>
</evidence>
<dbReference type="InterPro" id="IPR009000">
    <property type="entry name" value="Transl_B-barrel_sf"/>
</dbReference>
<keyword evidence="6 12" id="KW-0547">Nucleotide-binding</keyword>
<keyword evidence="13" id="KW-0175">Coiled coil</keyword>
<evidence type="ECO:0000256" key="11">
    <source>
        <dbReference type="ARBA" id="ARBA00023146"/>
    </source>
</evidence>
<comment type="subcellular location">
    <subcellularLocation>
        <location evidence="12">Cytoplasm</location>
    </subcellularLocation>
</comment>
<dbReference type="SUPFAM" id="SSF50447">
    <property type="entry name" value="Translation proteins"/>
    <property type="match status" value="1"/>
</dbReference>
<evidence type="ECO:0000256" key="5">
    <source>
        <dbReference type="ARBA" id="ARBA00022723"/>
    </source>
</evidence>
<dbReference type="SMART" id="SM00863">
    <property type="entry name" value="tRNA_SAD"/>
    <property type="match status" value="1"/>
</dbReference>
<evidence type="ECO:0000256" key="12">
    <source>
        <dbReference type="HAMAP-Rule" id="MF_00036"/>
    </source>
</evidence>
<feature type="domain" description="Alanyl-transfer RNA synthetases family profile" evidence="14">
    <location>
        <begin position="61"/>
        <end position="753"/>
    </location>
</feature>
<feature type="binding site" evidence="12">
    <location>
        <position position="610"/>
    </location>
    <ligand>
        <name>Zn(2+)</name>
        <dbReference type="ChEBI" id="CHEBI:29105"/>
    </ligand>
</feature>
<keyword evidence="7 12" id="KW-0862">Zinc</keyword>
<dbReference type="SUPFAM" id="SSF101353">
    <property type="entry name" value="Putative anticodon-binding domain of alanyl-tRNA synthetase (AlaRS)"/>
    <property type="match status" value="1"/>
</dbReference>
<dbReference type="PANTHER" id="PTHR11777:SF9">
    <property type="entry name" value="ALANINE--TRNA LIGASE, CYTOPLASMIC"/>
    <property type="match status" value="1"/>
</dbReference>
<dbReference type="OrthoDB" id="7506at2157"/>
<dbReference type="CDD" id="cd00673">
    <property type="entry name" value="AlaRS_core"/>
    <property type="match status" value="1"/>
</dbReference>
<dbReference type="Gene3D" id="3.30.54.20">
    <property type="match status" value="1"/>
</dbReference>
<organism evidence="16 17">
    <name type="scientific">Sulfolobus acidocaldarius</name>
    <dbReference type="NCBI Taxonomy" id="2285"/>
    <lineage>
        <taxon>Archaea</taxon>
        <taxon>Thermoproteota</taxon>
        <taxon>Thermoprotei</taxon>
        <taxon>Sulfolobales</taxon>
        <taxon>Sulfolobaceae</taxon>
        <taxon>Sulfolobus</taxon>
    </lineage>
</organism>
<comment type="similarity">
    <text evidence="1 12">Belongs to the class-II aminoacyl-tRNA synthetase family.</text>
</comment>
<evidence type="ECO:0000256" key="10">
    <source>
        <dbReference type="ARBA" id="ARBA00022917"/>
    </source>
</evidence>
<dbReference type="EMBL" id="CP013694">
    <property type="protein sequence ID" value="ALU30375.1"/>
    <property type="molecule type" value="Genomic_DNA"/>
</dbReference>
<dbReference type="PaxDb" id="1435377-SUSAZ_06905"/>
<evidence type="ECO:0000313" key="15">
    <source>
        <dbReference type="EMBL" id="ALU30375.1"/>
    </source>
</evidence>
<evidence type="ECO:0000313" key="16">
    <source>
        <dbReference type="EMBL" id="ALU31095.1"/>
    </source>
</evidence>
<evidence type="ECO:0000256" key="8">
    <source>
        <dbReference type="ARBA" id="ARBA00022840"/>
    </source>
</evidence>
<feature type="binding site" evidence="12">
    <location>
        <position position="710"/>
    </location>
    <ligand>
        <name>Zn(2+)</name>
        <dbReference type="ChEBI" id="CHEBI:29105"/>
    </ligand>
</feature>
<dbReference type="OMA" id="NKKDNFW"/>
<feature type="binding site" evidence="12">
    <location>
        <position position="714"/>
    </location>
    <ligand>
        <name>Zn(2+)</name>
        <dbReference type="ChEBI" id="CHEBI:29105"/>
    </ligand>
</feature>
<evidence type="ECO:0000256" key="4">
    <source>
        <dbReference type="ARBA" id="ARBA00022598"/>
    </source>
</evidence>
<dbReference type="FunFam" id="3.30.54.20:FF:000004">
    <property type="entry name" value="Alanine--tRNA ligase"/>
    <property type="match status" value="1"/>
</dbReference>
<feature type="coiled-coil region" evidence="13">
    <location>
        <begin position="769"/>
        <end position="796"/>
    </location>
</feature>
<dbReference type="SMR" id="A0A0U3H8Z3"/>
<dbReference type="Pfam" id="PF01411">
    <property type="entry name" value="tRNA-synt_2c"/>
    <property type="match status" value="1"/>
</dbReference>
<evidence type="ECO:0000256" key="2">
    <source>
        <dbReference type="ARBA" id="ARBA00022490"/>
    </source>
</evidence>
<dbReference type="GO" id="GO:0002161">
    <property type="term" value="F:aminoacyl-tRNA deacylase activity"/>
    <property type="evidence" value="ECO:0007669"/>
    <property type="project" value="TreeGrafter"/>
</dbReference>